<evidence type="ECO:0000313" key="2">
    <source>
        <dbReference type="Proteomes" id="UP000299102"/>
    </source>
</evidence>
<gene>
    <name evidence="1" type="ORF">EVAR_71717_1</name>
</gene>
<accession>A0A4C1SPB8</accession>
<dbReference type="EMBL" id="BGZK01010726">
    <property type="protein sequence ID" value="GBP03814.1"/>
    <property type="molecule type" value="Genomic_DNA"/>
</dbReference>
<reference evidence="1 2" key="1">
    <citation type="journal article" date="2019" name="Commun. Biol.">
        <title>The bagworm genome reveals a unique fibroin gene that provides high tensile strength.</title>
        <authorList>
            <person name="Kono N."/>
            <person name="Nakamura H."/>
            <person name="Ohtoshi R."/>
            <person name="Tomita M."/>
            <person name="Numata K."/>
            <person name="Arakawa K."/>
        </authorList>
    </citation>
    <scope>NUCLEOTIDE SEQUENCE [LARGE SCALE GENOMIC DNA]</scope>
</reference>
<name>A0A4C1SPB8_EUMVA</name>
<protein>
    <submittedName>
        <fullName evidence="1">Uncharacterized protein</fullName>
    </submittedName>
</protein>
<sequence length="107" mass="12161">MAIDEPIREISKRPKYKLINTTTDNQSWLTDVWNGHGLIRVIDRTTNHCKAALHLQTYLTCSSMWATPPTYRNHHRFSLATLGTNHNQCIPGIVGTTTAINQNESEE</sequence>
<proteinExistence type="predicted"/>
<evidence type="ECO:0000313" key="1">
    <source>
        <dbReference type="EMBL" id="GBP03814.1"/>
    </source>
</evidence>
<dbReference type="AlphaFoldDB" id="A0A4C1SPB8"/>
<comment type="caution">
    <text evidence="1">The sequence shown here is derived from an EMBL/GenBank/DDBJ whole genome shotgun (WGS) entry which is preliminary data.</text>
</comment>
<dbReference type="Proteomes" id="UP000299102">
    <property type="component" value="Unassembled WGS sequence"/>
</dbReference>
<keyword evidence="2" id="KW-1185">Reference proteome</keyword>
<organism evidence="1 2">
    <name type="scientific">Eumeta variegata</name>
    <name type="common">Bagworm moth</name>
    <name type="synonym">Eumeta japonica</name>
    <dbReference type="NCBI Taxonomy" id="151549"/>
    <lineage>
        <taxon>Eukaryota</taxon>
        <taxon>Metazoa</taxon>
        <taxon>Ecdysozoa</taxon>
        <taxon>Arthropoda</taxon>
        <taxon>Hexapoda</taxon>
        <taxon>Insecta</taxon>
        <taxon>Pterygota</taxon>
        <taxon>Neoptera</taxon>
        <taxon>Endopterygota</taxon>
        <taxon>Lepidoptera</taxon>
        <taxon>Glossata</taxon>
        <taxon>Ditrysia</taxon>
        <taxon>Tineoidea</taxon>
        <taxon>Psychidae</taxon>
        <taxon>Oiketicinae</taxon>
        <taxon>Eumeta</taxon>
    </lineage>
</organism>